<evidence type="ECO:0000313" key="4">
    <source>
        <dbReference type="Proteomes" id="UP000054321"/>
    </source>
</evidence>
<evidence type="ECO:0000313" key="3">
    <source>
        <dbReference type="EMBL" id="KIN02945.1"/>
    </source>
</evidence>
<dbReference type="InParanoid" id="A0A0C3HIM6"/>
<sequence length="725" mass="82918">MDVQKPCSSANAESQPPQTGTTVQENLGNIPSDQQIDLLQSVHDAQKSLDLIKQSSGYHLNNALGRYRKLEDVDAGSLSLSAKIRLLDSKSPLPWQFDHSITRDSIMNVSTLCEICRTVNFQWLLHNKTRVFEGPFLGSLEAVVMRRSCSFCRLVVRFLEQTYFLHETHPFTCLEAVKCYLSGVEDSDGEFYVMLMDHDDLKFRFGVRRIGEALGDARLVPQVLDFNLIKSWLTQSEVYDLTTSWIRHSKGEVEYLSSSNRNSEKMIKLESEFRLIDAKKKCVVRSSTNNRYITLSYVWGSVPKTQLEKHNRHELETEGSLSRVHLLGNTILDAISLIERLGERYLWVDSLCIIQDDPISRQTQLSSMEEIYRSSLVTIVANSGKDSNARIPGVTEGSRNTVQVVETVGDIELVTGLGKFYSFFDRCKWNTRAWTYQEQLLSPRLLFIAPEQVFLKSTNLNFQEDTNYKRRSLSYPKIDFWNAFSGIAPELRTLFRGPILEGLPQTEIEEALLWYWDNDSEQMKDDDGTYLCPSYSWLGWTGPNNDSRIEQGPIELFRQNPDHRTRLQWRHVFNDKGRYYYRTSQPDLYFLHPVDPEPERMNSIQLQVVRGNVLRFKAQTVLLYLSKKHRPTPIYHTSNGIPTIRECKDGVHDVCSLSVLDEHGYLAGSVEVPGSVSAELPEGKYEFLALSRPYDHDMDLGPTLPQSTGLTFSDGSTVGNSDPYT</sequence>
<evidence type="ECO:0000259" key="2">
    <source>
        <dbReference type="Pfam" id="PF06985"/>
    </source>
</evidence>
<proteinExistence type="predicted"/>
<feature type="region of interest" description="Disordered" evidence="1">
    <location>
        <begin position="699"/>
        <end position="725"/>
    </location>
</feature>
<reference evidence="4" key="2">
    <citation type="submission" date="2015-01" db="EMBL/GenBank/DDBJ databases">
        <title>Evolutionary Origins and Diversification of the Mycorrhizal Mutualists.</title>
        <authorList>
            <consortium name="DOE Joint Genome Institute"/>
            <consortium name="Mycorrhizal Genomics Consortium"/>
            <person name="Kohler A."/>
            <person name="Kuo A."/>
            <person name="Nagy L.G."/>
            <person name="Floudas D."/>
            <person name="Copeland A."/>
            <person name="Barry K.W."/>
            <person name="Cichocki N."/>
            <person name="Veneault-Fourrey C."/>
            <person name="LaButti K."/>
            <person name="Lindquist E.A."/>
            <person name="Lipzen A."/>
            <person name="Lundell T."/>
            <person name="Morin E."/>
            <person name="Murat C."/>
            <person name="Riley R."/>
            <person name="Ohm R."/>
            <person name="Sun H."/>
            <person name="Tunlid A."/>
            <person name="Henrissat B."/>
            <person name="Grigoriev I.V."/>
            <person name="Hibbett D.S."/>
            <person name="Martin F."/>
        </authorList>
    </citation>
    <scope>NUCLEOTIDE SEQUENCE [LARGE SCALE GENOMIC DNA]</scope>
    <source>
        <strain evidence="4">Zn</strain>
    </source>
</reference>
<dbReference type="OrthoDB" id="2958217at2759"/>
<organism evidence="3 4">
    <name type="scientific">Oidiodendron maius (strain Zn)</name>
    <dbReference type="NCBI Taxonomy" id="913774"/>
    <lineage>
        <taxon>Eukaryota</taxon>
        <taxon>Fungi</taxon>
        <taxon>Dikarya</taxon>
        <taxon>Ascomycota</taxon>
        <taxon>Pezizomycotina</taxon>
        <taxon>Leotiomycetes</taxon>
        <taxon>Leotiomycetes incertae sedis</taxon>
        <taxon>Myxotrichaceae</taxon>
        <taxon>Oidiodendron</taxon>
    </lineage>
</organism>
<feature type="domain" description="Heterokaryon incompatibility" evidence="2">
    <location>
        <begin position="292"/>
        <end position="438"/>
    </location>
</feature>
<dbReference type="HOGENOM" id="CLU_003953_5_1_1"/>
<feature type="region of interest" description="Disordered" evidence="1">
    <location>
        <begin position="1"/>
        <end position="23"/>
    </location>
</feature>
<dbReference type="AlphaFoldDB" id="A0A0C3HIM6"/>
<dbReference type="Proteomes" id="UP000054321">
    <property type="component" value="Unassembled WGS sequence"/>
</dbReference>
<accession>A0A0C3HIM6</accession>
<dbReference type="EMBL" id="KN832874">
    <property type="protein sequence ID" value="KIN02945.1"/>
    <property type="molecule type" value="Genomic_DNA"/>
</dbReference>
<feature type="compositionally biased region" description="Polar residues" evidence="1">
    <location>
        <begin position="704"/>
        <end position="725"/>
    </location>
</feature>
<dbReference type="STRING" id="913774.A0A0C3HIM6"/>
<protein>
    <recommendedName>
        <fullName evidence="2">Heterokaryon incompatibility domain-containing protein</fullName>
    </recommendedName>
</protein>
<reference evidence="3 4" key="1">
    <citation type="submission" date="2014-04" db="EMBL/GenBank/DDBJ databases">
        <authorList>
            <consortium name="DOE Joint Genome Institute"/>
            <person name="Kuo A."/>
            <person name="Martino E."/>
            <person name="Perotto S."/>
            <person name="Kohler A."/>
            <person name="Nagy L.G."/>
            <person name="Floudas D."/>
            <person name="Copeland A."/>
            <person name="Barry K.W."/>
            <person name="Cichocki N."/>
            <person name="Veneault-Fourrey C."/>
            <person name="LaButti K."/>
            <person name="Lindquist E.A."/>
            <person name="Lipzen A."/>
            <person name="Lundell T."/>
            <person name="Morin E."/>
            <person name="Murat C."/>
            <person name="Sun H."/>
            <person name="Tunlid A."/>
            <person name="Henrissat B."/>
            <person name="Grigoriev I.V."/>
            <person name="Hibbett D.S."/>
            <person name="Martin F."/>
            <person name="Nordberg H.P."/>
            <person name="Cantor M.N."/>
            <person name="Hua S.X."/>
        </authorList>
    </citation>
    <scope>NUCLEOTIDE SEQUENCE [LARGE SCALE GENOMIC DNA]</scope>
    <source>
        <strain evidence="3 4">Zn</strain>
    </source>
</reference>
<gene>
    <name evidence="3" type="ORF">OIDMADRAFT_52766</name>
</gene>
<dbReference type="PANTHER" id="PTHR33112">
    <property type="entry name" value="DOMAIN PROTEIN, PUTATIVE-RELATED"/>
    <property type="match status" value="1"/>
</dbReference>
<evidence type="ECO:0000256" key="1">
    <source>
        <dbReference type="SAM" id="MobiDB-lite"/>
    </source>
</evidence>
<dbReference type="InterPro" id="IPR010730">
    <property type="entry name" value="HET"/>
</dbReference>
<dbReference type="PANTHER" id="PTHR33112:SF12">
    <property type="entry name" value="HETEROKARYON INCOMPATIBILITY DOMAIN-CONTAINING PROTEIN"/>
    <property type="match status" value="1"/>
</dbReference>
<keyword evidence="4" id="KW-1185">Reference proteome</keyword>
<dbReference type="Pfam" id="PF06985">
    <property type="entry name" value="HET"/>
    <property type="match status" value="1"/>
</dbReference>
<name>A0A0C3HIM6_OIDMZ</name>